<dbReference type="CDD" id="cd02860">
    <property type="entry name" value="E_set_Pullulanase"/>
    <property type="match status" value="1"/>
</dbReference>
<dbReference type="CDD" id="cd11341">
    <property type="entry name" value="AmyAc_Pullulanase_LD-like"/>
    <property type="match status" value="1"/>
</dbReference>
<dbReference type="SMART" id="SM00642">
    <property type="entry name" value="Aamy"/>
    <property type="match status" value="1"/>
</dbReference>
<dbReference type="InterPro" id="IPR017853">
    <property type="entry name" value="GH"/>
</dbReference>
<dbReference type="Gene3D" id="3.20.20.80">
    <property type="entry name" value="Glycosidases"/>
    <property type="match status" value="1"/>
</dbReference>
<keyword evidence="4" id="KW-1185">Reference proteome</keyword>
<protein>
    <submittedName>
        <fullName evidence="3">Alpha amylase, catalytic domain protein</fullName>
    </submittedName>
</protein>
<evidence type="ECO:0000313" key="4">
    <source>
        <dbReference type="Proteomes" id="UP000004757"/>
    </source>
</evidence>
<dbReference type="Proteomes" id="UP000004757">
    <property type="component" value="Unassembled WGS sequence"/>
</dbReference>
<dbReference type="eggNOG" id="COG1523">
    <property type="taxonomic scope" value="Bacteria"/>
</dbReference>
<dbReference type="Pfam" id="PF00128">
    <property type="entry name" value="Alpha-amylase"/>
    <property type="match status" value="1"/>
</dbReference>
<dbReference type="InterPro" id="IPR013783">
    <property type="entry name" value="Ig-like_fold"/>
</dbReference>
<evidence type="ECO:0000256" key="1">
    <source>
        <dbReference type="ARBA" id="ARBA00008061"/>
    </source>
</evidence>
<accession>D4XWP3</accession>
<dbReference type="GO" id="GO:0004553">
    <property type="term" value="F:hydrolase activity, hydrolyzing O-glycosyl compounds"/>
    <property type="evidence" value="ECO:0007669"/>
    <property type="project" value="InterPro"/>
</dbReference>
<evidence type="ECO:0000313" key="3">
    <source>
        <dbReference type="EMBL" id="EFF41291.1"/>
    </source>
</evidence>
<dbReference type="InterPro" id="IPR014756">
    <property type="entry name" value="Ig_E-set"/>
</dbReference>
<dbReference type="RefSeq" id="WP_005683921.1">
    <property type="nucleotide sequence ID" value="NZ_ADNC01000027.1"/>
</dbReference>
<dbReference type="Gene3D" id="2.60.40.10">
    <property type="entry name" value="Immunoglobulins"/>
    <property type="match status" value="1"/>
</dbReference>
<sequence>MNFKNKKNIFFVDFDKKYAKTNAQLGYFFENGQITFNFWQPIAKEVKLKIYNENQQEILRQKMAFLNGLWTTQIEEKYEKFLYKFQIKHDDNSKTLALDPYAKALANFEWNGNIRKLGFGQIINLNSSKLNYQIQKLETNFNNITDPLIYELHVKDFTSLLNQNNFKSKLGTFNCALEKGIFNHLNDLSISHLQLLPLHSVYTVNCNEVKIIKKGQASGWKTNYNWGYDPHNYFAINQSYSSNSNDPYTSILEFKKFVDQAHKHKIGVIVDVVYNHTMTNKIYDKILNGYYYRYNTTKKSVPVNLAPLASERTMVRKMIIDSLIYWVKTYDIDGFRFDLSTFIDKETLILLTNELRKIKPNIVLHGEAWKFTNLNYQDSFTKGETTNNLNFAYFNDTHRDALKGSEMLFKDDGLMLKTKSKRFSQFISSVVGNLTNYNFADNVKFAKNKYDLFADNLGMVLNYVACHDGYTLWDKINLKSDLSIDKKLATYKQLLLASIACQGRQLILAGTELLQSKPCDKTGEEWKKSHKALGEQLFDDQADDNLFCHNTYKTSDFVNGIKWDHLNKSKTKDIYEFCKKLFAFRQNSDFFRISNVEELNKRLKFITVKNGCVLYTISGKNDFVVVMHNFTKSPMQLNNKLLNNSLNIISSDTINNKNELPAHASIIIHKEGKYENN</sequence>
<feature type="domain" description="Glycosyl hydrolase family 13 catalytic" evidence="2">
    <location>
        <begin position="180"/>
        <end position="543"/>
    </location>
</feature>
<name>D4XWP3_9BACT</name>
<dbReference type="SUPFAM" id="SSF51445">
    <property type="entry name" value="(Trans)glycosidases"/>
    <property type="match status" value="1"/>
</dbReference>
<dbReference type="AlphaFoldDB" id="D4XWP3"/>
<dbReference type="PANTHER" id="PTHR43002">
    <property type="entry name" value="GLYCOGEN DEBRANCHING ENZYME"/>
    <property type="match status" value="1"/>
</dbReference>
<organism evidence="3 4">
    <name type="scientific">Mycoplasmopsis alligatoris A21JP2</name>
    <dbReference type="NCBI Taxonomy" id="747682"/>
    <lineage>
        <taxon>Bacteria</taxon>
        <taxon>Bacillati</taxon>
        <taxon>Mycoplasmatota</taxon>
        <taxon>Mycoplasmoidales</taxon>
        <taxon>Metamycoplasmataceae</taxon>
        <taxon>Mycoplasmopsis</taxon>
    </lineage>
</organism>
<comment type="similarity">
    <text evidence="1">Belongs to the glycosyl hydrolase 13 family.</text>
</comment>
<dbReference type="SUPFAM" id="SSF81296">
    <property type="entry name" value="E set domains"/>
    <property type="match status" value="1"/>
</dbReference>
<reference evidence="3 4" key="1">
    <citation type="submission" date="2010-03" db="EMBL/GenBank/DDBJ databases">
        <authorList>
            <person name="Glass J.I."/>
            <person name="Benders G.A."/>
            <person name="Durkin A.S."/>
            <person name="Farmerie W.G."/>
            <person name="Hlavinka K."/>
            <person name="Hostetler J."/>
            <person name="Jackson J."/>
            <person name="May M.A."/>
            <person name="Miller R.H."/>
            <person name="Paralanov V."/>
            <person name="Radune D."/>
            <person name="Szczypinski B."/>
            <person name="Brown D.R."/>
        </authorList>
    </citation>
    <scope>NUCLEOTIDE SEQUENCE [LARGE SCALE GENOMIC DNA]</scope>
    <source>
        <strain evidence="3 4">A21JP2</strain>
    </source>
</reference>
<dbReference type="EMBL" id="ADNC01000027">
    <property type="protein sequence ID" value="EFF41291.1"/>
    <property type="molecule type" value="Genomic_DNA"/>
</dbReference>
<dbReference type="Pfam" id="PF02922">
    <property type="entry name" value="CBM_48"/>
    <property type="match status" value="1"/>
</dbReference>
<dbReference type="GO" id="GO:0005975">
    <property type="term" value="P:carbohydrate metabolic process"/>
    <property type="evidence" value="ECO:0007669"/>
    <property type="project" value="InterPro"/>
</dbReference>
<proteinExistence type="inferred from homology"/>
<dbReference type="OrthoDB" id="9761875at2"/>
<dbReference type="STRING" id="747682.MALL_0385"/>
<evidence type="ECO:0000259" key="2">
    <source>
        <dbReference type="SMART" id="SM00642"/>
    </source>
</evidence>
<comment type="caution">
    <text evidence="3">The sequence shown here is derived from an EMBL/GenBank/DDBJ whole genome shotgun (WGS) entry which is preliminary data.</text>
</comment>
<gene>
    <name evidence="3" type="ORF">MALL_0385</name>
</gene>
<dbReference type="InterPro" id="IPR006047">
    <property type="entry name" value="GH13_cat_dom"/>
</dbReference>
<dbReference type="InterPro" id="IPR004193">
    <property type="entry name" value="Glyco_hydro_13_N"/>
</dbReference>